<reference evidence="15 16" key="1">
    <citation type="submission" date="2025-04" db="UniProtKB">
        <authorList>
            <consortium name="RefSeq"/>
        </authorList>
    </citation>
    <scope>IDENTIFICATION</scope>
    <source>
        <tissue evidence="15 16">Blood</tissue>
    </source>
</reference>
<dbReference type="PROSITE" id="PS51179">
    <property type="entry name" value="POU_3"/>
    <property type="match status" value="1"/>
</dbReference>
<dbReference type="GeneID" id="129346403"/>
<dbReference type="Gene3D" id="1.10.10.60">
    <property type="entry name" value="Homeodomain-like"/>
    <property type="match status" value="1"/>
</dbReference>
<dbReference type="InterPro" id="IPR013847">
    <property type="entry name" value="POU"/>
</dbReference>
<dbReference type="PANTHER" id="PTHR11636:SF6">
    <property type="entry name" value="POU DOMAIN, CLASS 6, TRANSCRIPTION FACTOR 1"/>
    <property type="match status" value="1"/>
</dbReference>
<evidence type="ECO:0000256" key="5">
    <source>
        <dbReference type="ARBA" id="ARBA00023163"/>
    </source>
</evidence>
<protein>
    <recommendedName>
        <fullName evidence="10">POU domain protein</fullName>
    </recommendedName>
</protein>
<dbReference type="GO" id="GO:0005634">
    <property type="term" value="C:nucleus"/>
    <property type="evidence" value="ECO:0007669"/>
    <property type="project" value="UniProtKB-SubCell"/>
</dbReference>
<proteinExistence type="inferred from homology"/>
<accession>A0AA97KPK6</accession>
<evidence type="ECO:0000259" key="13">
    <source>
        <dbReference type="PROSITE" id="PS51179"/>
    </source>
</evidence>
<comment type="subcellular location">
    <subcellularLocation>
        <location evidence="1 8 9">Nucleus</location>
    </subcellularLocation>
</comment>
<evidence type="ECO:0000256" key="7">
    <source>
        <dbReference type="ARBA" id="ARBA00061425"/>
    </source>
</evidence>
<dbReference type="SMART" id="SM00352">
    <property type="entry name" value="POU"/>
    <property type="match status" value="1"/>
</dbReference>
<sequence length="625" mass="65594">MNTETVPPQEASLTVNEQVIVMSGHETIRVLEVGVDAPLPVENAGKSLEKTTATTTSVGGEGPVSCPPEPSETGREGVQQNTEKTQGDSGGEVKALPEITPTPAPVPGVIPFSQVTSQQTQTLTPVTVQATPQVLTQENLATVVTGVMVPAGAVTQPLLIPISIAGQVASQQGLAVWTFPAATVAALPGLTAASPTGGIFKSPIANLQAAAVLNTAIQAPLQPAHTIQAPQTVQPRPPPVQTQTVFQPQTQPPILPQATTASTPPVAKPLEAQTQITVQPAGFAFNPGILSAASLGAPTQLLSSLAATPVIANTIPSVQGITGQILTNAQGQVIGTLPWVVNPAGIATANPAPATLPVQNLQVQAVTPQLLLNAQGQVIATLASSTIQAATAIRKPSTPESPAKSEVQPIQPAPTLTQPAVVITSPPPASKLSSAPVPITCSETPTVSQLVSKPQPPNNSSDEDGINLEEIREFAKNFKIRRLSLGLTQTQVGQALTATEGPAYSQSAICRFEKLDITPKSAQKLKPVLEKWLSEAELRNQEGQQNLMEFVGGEPSKKRKRRTSFTPQAIEALNAYFEKNALPTGQEITEIAKELNYDREVVRVWFCNRRQTLKNTSKLNVFQIP</sequence>
<evidence type="ECO:0000313" key="16">
    <source>
        <dbReference type="RefSeq" id="XP_054859731.1"/>
    </source>
</evidence>
<dbReference type="SUPFAM" id="SSF46689">
    <property type="entry name" value="Homeodomain-like"/>
    <property type="match status" value="1"/>
</dbReference>
<dbReference type="SMART" id="SM00389">
    <property type="entry name" value="HOX"/>
    <property type="match status" value="1"/>
</dbReference>
<dbReference type="GO" id="GO:0000981">
    <property type="term" value="F:DNA-binding transcription factor activity, RNA polymerase II-specific"/>
    <property type="evidence" value="ECO:0007669"/>
    <property type="project" value="TreeGrafter"/>
</dbReference>
<dbReference type="Gene3D" id="1.10.260.40">
    <property type="entry name" value="lambda repressor-like DNA-binding domains"/>
    <property type="match status" value="1"/>
</dbReference>
<keyword evidence="5 10" id="KW-0804">Transcription</keyword>
<dbReference type="InterPro" id="IPR010982">
    <property type="entry name" value="Lambda_DNA-bd_dom_sf"/>
</dbReference>
<feature type="domain" description="POU-specific" evidence="13">
    <location>
        <begin position="463"/>
        <end position="537"/>
    </location>
</feature>
<evidence type="ECO:0000313" key="15">
    <source>
        <dbReference type="RefSeq" id="XP_054859730.1"/>
    </source>
</evidence>
<name>A0AA97KPK6_EUBMA</name>
<dbReference type="InterPro" id="IPR009057">
    <property type="entry name" value="Homeodomain-like_sf"/>
</dbReference>
<dbReference type="FunFam" id="1.10.10.60:FF:000051">
    <property type="entry name" value="POU domain protein"/>
    <property type="match status" value="1"/>
</dbReference>
<dbReference type="InterPro" id="IPR050255">
    <property type="entry name" value="POU_domain_TF"/>
</dbReference>
<feature type="DNA-binding region" description="Homeobox" evidence="8">
    <location>
        <begin position="558"/>
        <end position="617"/>
    </location>
</feature>
<dbReference type="Proteomes" id="UP001190640">
    <property type="component" value="Chromosome 19"/>
</dbReference>
<dbReference type="SUPFAM" id="SSF47413">
    <property type="entry name" value="lambda repressor-like DNA-binding domains"/>
    <property type="match status" value="1"/>
</dbReference>
<dbReference type="CTD" id="5463"/>
<keyword evidence="4 8" id="KW-0371">Homeobox</keyword>
<dbReference type="RefSeq" id="XP_054859731.1">
    <property type="nucleotide sequence ID" value="XM_055003756.1"/>
</dbReference>
<evidence type="ECO:0000256" key="9">
    <source>
        <dbReference type="RuleBase" id="RU000682"/>
    </source>
</evidence>
<feature type="region of interest" description="Disordered" evidence="11">
    <location>
        <begin position="44"/>
        <end position="96"/>
    </location>
</feature>
<feature type="domain" description="Homeobox" evidence="12">
    <location>
        <begin position="556"/>
        <end position="616"/>
    </location>
</feature>
<dbReference type="PROSITE" id="PS00035">
    <property type="entry name" value="POU_1"/>
    <property type="match status" value="1"/>
</dbReference>
<dbReference type="PRINTS" id="PR00028">
    <property type="entry name" value="POUDOMAIN"/>
</dbReference>
<dbReference type="KEGG" id="emc:129346403"/>
<dbReference type="GO" id="GO:0000978">
    <property type="term" value="F:RNA polymerase II cis-regulatory region sequence-specific DNA binding"/>
    <property type="evidence" value="ECO:0007669"/>
    <property type="project" value="TreeGrafter"/>
</dbReference>
<evidence type="ECO:0000259" key="12">
    <source>
        <dbReference type="PROSITE" id="PS50071"/>
    </source>
</evidence>
<comment type="similarity">
    <text evidence="7">Belongs to the POU transcription factor family. Class-6 subfamily.</text>
</comment>
<evidence type="ECO:0000256" key="1">
    <source>
        <dbReference type="ARBA" id="ARBA00004123"/>
    </source>
</evidence>
<dbReference type="PANTHER" id="PTHR11636">
    <property type="entry name" value="POU DOMAIN"/>
    <property type="match status" value="1"/>
</dbReference>
<gene>
    <name evidence="15 16" type="primary">POU6F1</name>
</gene>
<feature type="region of interest" description="Disordered" evidence="11">
    <location>
        <begin position="393"/>
        <end position="413"/>
    </location>
</feature>
<organism evidence="14 16">
    <name type="scientific">Eublepharis macularius</name>
    <name type="common">Leopard gecko</name>
    <name type="synonym">Cyrtodactylus macularius</name>
    <dbReference type="NCBI Taxonomy" id="481883"/>
    <lineage>
        <taxon>Eukaryota</taxon>
        <taxon>Metazoa</taxon>
        <taxon>Chordata</taxon>
        <taxon>Craniata</taxon>
        <taxon>Vertebrata</taxon>
        <taxon>Euteleostomi</taxon>
        <taxon>Lepidosauria</taxon>
        <taxon>Squamata</taxon>
        <taxon>Bifurcata</taxon>
        <taxon>Gekkota</taxon>
        <taxon>Eublepharidae</taxon>
        <taxon>Eublepharinae</taxon>
        <taxon>Eublepharis</taxon>
    </lineage>
</organism>
<dbReference type="AlphaFoldDB" id="A0AA97KPK6"/>
<dbReference type="InterPro" id="IPR001356">
    <property type="entry name" value="HD"/>
</dbReference>
<evidence type="ECO:0000313" key="14">
    <source>
        <dbReference type="Proteomes" id="UP001190640"/>
    </source>
</evidence>
<dbReference type="PROSITE" id="PS50071">
    <property type="entry name" value="HOMEOBOX_2"/>
    <property type="match status" value="1"/>
</dbReference>
<keyword evidence="3 8" id="KW-0238">DNA-binding</keyword>
<dbReference type="RefSeq" id="XP_054859730.1">
    <property type="nucleotide sequence ID" value="XM_055003755.1"/>
</dbReference>
<evidence type="ECO:0000256" key="2">
    <source>
        <dbReference type="ARBA" id="ARBA00023015"/>
    </source>
</evidence>
<dbReference type="Pfam" id="PF00157">
    <property type="entry name" value="Pou"/>
    <property type="match status" value="1"/>
</dbReference>
<evidence type="ECO:0000256" key="10">
    <source>
        <dbReference type="RuleBase" id="RU361194"/>
    </source>
</evidence>
<evidence type="ECO:0000256" key="8">
    <source>
        <dbReference type="PROSITE-ProRule" id="PRU00108"/>
    </source>
</evidence>
<evidence type="ECO:0000256" key="11">
    <source>
        <dbReference type="SAM" id="MobiDB-lite"/>
    </source>
</evidence>
<dbReference type="PROSITE" id="PS00465">
    <property type="entry name" value="POU_2"/>
    <property type="match status" value="1"/>
</dbReference>
<evidence type="ECO:0000256" key="4">
    <source>
        <dbReference type="ARBA" id="ARBA00023155"/>
    </source>
</evidence>
<dbReference type="InterPro" id="IPR000327">
    <property type="entry name" value="POU_dom"/>
</dbReference>
<evidence type="ECO:0000256" key="3">
    <source>
        <dbReference type="ARBA" id="ARBA00023125"/>
    </source>
</evidence>
<keyword evidence="14" id="KW-1185">Reference proteome</keyword>
<keyword evidence="6 8" id="KW-0539">Nucleus</keyword>
<evidence type="ECO:0000256" key="6">
    <source>
        <dbReference type="ARBA" id="ARBA00023242"/>
    </source>
</evidence>
<dbReference type="Pfam" id="PF00046">
    <property type="entry name" value="Homeodomain"/>
    <property type="match status" value="1"/>
</dbReference>
<dbReference type="FunFam" id="1.10.260.40:FF:000013">
    <property type="entry name" value="POU domain protein"/>
    <property type="match status" value="1"/>
</dbReference>
<keyword evidence="2" id="KW-0805">Transcription regulation</keyword>
<dbReference type="CDD" id="cd00086">
    <property type="entry name" value="homeodomain"/>
    <property type="match status" value="1"/>
</dbReference>